<evidence type="ECO:0000259" key="6">
    <source>
        <dbReference type="PROSITE" id="PS00300"/>
    </source>
</evidence>
<dbReference type="GO" id="GO:0005525">
    <property type="term" value="F:GTP binding"/>
    <property type="evidence" value="ECO:0007669"/>
    <property type="project" value="UniProtKB-KW"/>
</dbReference>
<comment type="similarity">
    <text evidence="1">Belongs to the GTP-binding SRP family.</text>
</comment>
<evidence type="ECO:0000256" key="5">
    <source>
        <dbReference type="ARBA" id="ARBA00029433"/>
    </source>
</evidence>
<proteinExistence type="inferred from homology"/>
<dbReference type="Gene3D" id="3.40.50.300">
    <property type="entry name" value="P-loop containing nucleotide triphosphate hydrolases"/>
    <property type="match status" value="1"/>
</dbReference>
<keyword evidence="8" id="KW-1185">Reference proteome</keyword>
<dbReference type="GO" id="GO:0006614">
    <property type="term" value="P:SRP-dependent cotranslational protein targeting to membrane"/>
    <property type="evidence" value="ECO:0007669"/>
    <property type="project" value="InterPro"/>
</dbReference>
<keyword evidence="4" id="KW-0472">Membrane</keyword>
<dbReference type="InterPro" id="IPR011012">
    <property type="entry name" value="Longin-like_dom_sf"/>
</dbReference>
<dbReference type="Pfam" id="PF04086">
    <property type="entry name" value="SRP-alpha_N"/>
    <property type="match status" value="1"/>
</dbReference>
<dbReference type="GO" id="GO:0005047">
    <property type="term" value="F:signal recognition particle binding"/>
    <property type="evidence" value="ECO:0007669"/>
    <property type="project" value="InterPro"/>
</dbReference>
<evidence type="ECO:0000313" key="8">
    <source>
        <dbReference type="Proteomes" id="UP001359559"/>
    </source>
</evidence>
<evidence type="ECO:0000256" key="4">
    <source>
        <dbReference type="ARBA" id="ARBA00023136"/>
    </source>
</evidence>
<dbReference type="SUPFAM" id="SSF64356">
    <property type="entry name" value="SNARE-like"/>
    <property type="match status" value="1"/>
</dbReference>
<dbReference type="AlphaFoldDB" id="A0AAN9IA89"/>
<evidence type="ECO:0000256" key="2">
    <source>
        <dbReference type="ARBA" id="ARBA00022741"/>
    </source>
</evidence>
<dbReference type="InterPro" id="IPR007222">
    <property type="entry name" value="Sig_recog_particle_rcpt_asu_N"/>
</dbReference>
<dbReference type="GO" id="GO:0006886">
    <property type="term" value="P:intracellular protein transport"/>
    <property type="evidence" value="ECO:0007669"/>
    <property type="project" value="InterPro"/>
</dbReference>
<dbReference type="PROSITE" id="PS00300">
    <property type="entry name" value="SRP54"/>
    <property type="match status" value="1"/>
</dbReference>
<dbReference type="Proteomes" id="UP001359559">
    <property type="component" value="Unassembled WGS sequence"/>
</dbReference>
<feature type="domain" description="SRP54-type proteins GTP-binding" evidence="6">
    <location>
        <begin position="149"/>
        <end position="162"/>
    </location>
</feature>
<accession>A0AAN9IA89</accession>
<sequence>MGRTLLTRPRPAPFTFLGVGCQIKPRSVREKEHQQWTFLNELGLVFVSVYQRILHLLYVEDLLAMVKHEFLQVYDPKRTAYPDFDETFRQLKMEAVARAEDLKRLNLHTVVQMWFLVIQLVVCSDAVDQLSKFNQVGAALSMVYISGAPVMFVGCGQSYTDLKKLNVKSIVKTLLK</sequence>
<dbReference type="GO" id="GO:0005785">
    <property type="term" value="C:signal recognition particle receptor complex"/>
    <property type="evidence" value="ECO:0007669"/>
    <property type="project" value="InterPro"/>
</dbReference>
<gene>
    <name evidence="7" type="ORF">RJT34_25965</name>
</gene>
<evidence type="ECO:0000313" key="7">
    <source>
        <dbReference type="EMBL" id="KAK7270654.1"/>
    </source>
</evidence>
<organism evidence="7 8">
    <name type="scientific">Clitoria ternatea</name>
    <name type="common">Butterfly pea</name>
    <dbReference type="NCBI Taxonomy" id="43366"/>
    <lineage>
        <taxon>Eukaryota</taxon>
        <taxon>Viridiplantae</taxon>
        <taxon>Streptophyta</taxon>
        <taxon>Embryophyta</taxon>
        <taxon>Tracheophyta</taxon>
        <taxon>Spermatophyta</taxon>
        <taxon>Magnoliopsida</taxon>
        <taxon>eudicotyledons</taxon>
        <taxon>Gunneridae</taxon>
        <taxon>Pentapetalae</taxon>
        <taxon>rosids</taxon>
        <taxon>fabids</taxon>
        <taxon>Fabales</taxon>
        <taxon>Fabaceae</taxon>
        <taxon>Papilionoideae</taxon>
        <taxon>50 kb inversion clade</taxon>
        <taxon>NPAAA clade</taxon>
        <taxon>indigoferoid/millettioid clade</taxon>
        <taxon>Phaseoleae</taxon>
        <taxon>Clitoria</taxon>
    </lineage>
</organism>
<dbReference type="PANTHER" id="PTHR43134:SF1">
    <property type="entry name" value="SIGNAL RECOGNITION PARTICLE RECEPTOR SUBUNIT ALPHA"/>
    <property type="match status" value="1"/>
</dbReference>
<dbReference type="InterPro" id="IPR027417">
    <property type="entry name" value="P-loop_NTPase"/>
</dbReference>
<keyword evidence="3" id="KW-0342">GTP-binding</keyword>
<dbReference type="Pfam" id="PF00448">
    <property type="entry name" value="SRP54"/>
    <property type="match status" value="1"/>
</dbReference>
<dbReference type="GO" id="GO:0003924">
    <property type="term" value="F:GTPase activity"/>
    <property type="evidence" value="ECO:0007669"/>
    <property type="project" value="InterPro"/>
</dbReference>
<dbReference type="EMBL" id="JAYKXN010000007">
    <property type="protein sequence ID" value="KAK7270654.1"/>
    <property type="molecule type" value="Genomic_DNA"/>
</dbReference>
<dbReference type="CDD" id="cd14826">
    <property type="entry name" value="SR_alpha_SRX"/>
    <property type="match status" value="1"/>
</dbReference>
<protein>
    <recommendedName>
        <fullName evidence="6">SRP54-type proteins GTP-binding domain-containing protein</fullName>
    </recommendedName>
</protein>
<reference evidence="7 8" key="1">
    <citation type="submission" date="2024-01" db="EMBL/GenBank/DDBJ databases">
        <title>The genomes of 5 underutilized Papilionoideae crops provide insights into root nodulation and disease resistance.</title>
        <authorList>
            <person name="Yuan L."/>
        </authorList>
    </citation>
    <scope>NUCLEOTIDE SEQUENCE [LARGE SCALE GENOMIC DNA]</scope>
    <source>
        <strain evidence="7">LY-2023</strain>
        <tissue evidence="7">Leaf</tissue>
    </source>
</reference>
<dbReference type="PANTHER" id="PTHR43134">
    <property type="entry name" value="SIGNAL RECOGNITION PARTICLE RECEPTOR SUBUNIT ALPHA"/>
    <property type="match status" value="1"/>
</dbReference>
<keyword evidence="2" id="KW-0547">Nucleotide-binding</keyword>
<dbReference type="SMART" id="SM00962">
    <property type="entry name" value="SRP54"/>
    <property type="match status" value="1"/>
</dbReference>
<dbReference type="InterPro" id="IPR000897">
    <property type="entry name" value="SRP54_GTPase_dom"/>
</dbReference>
<dbReference type="PROSITE" id="PS51257">
    <property type="entry name" value="PROKAR_LIPOPROTEIN"/>
    <property type="match status" value="1"/>
</dbReference>
<name>A0AAN9IA89_CLITE</name>
<evidence type="ECO:0000256" key="3">
    <source>
        <dbReference type="ARBA" id="ARBA00023134"/>
    </source>
</evidence>
<evidence type="ECO:0000256" key="1">
    <source>
        <dbReference type="ARBA" id="ARBA00008531"/>
    </source>
</evidence>
<dbReference type="Gene3D" id="3.30.450.60">
    <property type="match status" value="1"/>
</dbReference>
<comment type="subcellular location">
    <subcellularLocation>
        <location evidence="5">Endomembrane system</location>
        <topology evidence="5">Peripheral membrane protein</topology>
        <orientation evidence="5">Cytoplasmic side</orientation>
    </subcellularLocation>
</comment>
<comment type="caution">
    <text evidence="7">The sequence shown here is derived from an EMBL/GenBank/DDBJ whole genome shotgun (WGS) entry which is preliminary data.</text>
</comment>